<evidence type="ECO:0000313" key="2">
    <source>
        <dbReference type="Proteomes" id="UP000799302"/>
    </source>
</evidence>
<evidence type="ECO:0000313" key="1">
    <source>
        <dbReference type="EMBL" id="KAF2669579.1"/>
    </source>
</evidence>
<dbReference type="AlphaFoldDB" id="A0A6A6UBE7"/>
<dbReference type="OrthoDB" id="62952at2759"/>
<accession>A0A6A6UBE7</accession>
<gene>
    <name evidence="1" type="ORF">BT63DRAFT_264421</name>
</gene>
<sequence>MHIPLELRFEIYSYLIPDAEVPAAFHQLKPRECGHHKWPQGDPPFLRRDEEPCTPAMLRVNHQIHIELMEMWYSKATFHMNVEIGGLGTAYLLGQRYDPKQPLPPDPVGRIAHLKVAIYVDGGNLNVHKGFPLGKTVWRSFVGAPNKLQTLDISTIGFDCAMMEALRNEVRHGRDARARRQVKRLLKPTLRLFHVRGFPSAEMNFVPEKHDFGTPEFRMSRYWSTHGWAWVKVAEIVEEVAGNLNVKN</sequence>
<name>A0A6A6UBE7_9PEZI</name>
<dbReference type="Proteomes" id="UP000799302">
    <property type="component" value="Unassembled WGS sequence"/>
</dbReference>
<organism evidence="1 2">
    <name type="scientific">Microthyrium microscopicum</name>
    <dbReference type="NCBI Taxonomy" id="703497"/>
    <lineage>
        <taxon>Eukaryota</taxon>
        <taxon>Fungi</taxon>
        <taxon>Dikarya</taxon>
        <taxon>Ascomycota</taxon>
        <taxon>Pezizomycotina</taxon>
        <taxon>Dothideomycetes</taxon>
        <taxon>Dothideomycetes incertae sedis</taxon>
        <taxon>Microthyriales</taxon>
        <taxon>Microthyriaceae</taxon>
        <taxon>Microthyrium</taxon>
    </lineage>
</organism>
<keyword evidence="2" id="KW-1185">Reference proteome</keyword>
<reference evidence="1" key="1">
    <citation type="journal article" date="2020" name="Stud. Mycol.">
        <title>101 Dothideomycetes genomes: a test case for predicting lifestyles and emergence of pathogens.</title>
        <authorList>
            <person name="Haridas S."/>
            <person name="Albert R."/>
            <person name="Binder M."/>
            <person name="Bloem J."/>
            <person name="Labutti K."/>
            <person name="Salamov A."/>
            <person name="Andreopoulos B."/>
            <person name="Baker S."/>
            <person name="Barry K."/>
            <person name="Bills G."/>
            <person name="Bluhm B."/>
            <person name="Cannon C."/>
            <person name="Castanera R."/>
            <person name="Culley D."/>
            <person name="Daum C."/>
            <person name="Ezra D."/>
            <person name="Gonzalez J."/>
            <person name="Henrissat B."/>
            <person name="Kuo A."/>
            <person name="Liang C."/>
            <person name="Lipzen A."/>
            <person name="Lutzoni F."/>
            <person name="Magnuson J."/>
            <person name="Mondo S."/>
            <person name="Nolan M."/>
            <person name="Ohm R."/>
            <person name="Pangilinan J."/>
            <person name="Park H.-J."/>
            <person name="Ramirez L."/>
            <person name="Alfaro M."/>
            <person name="Sun H."/>
            <person name="Tritt A."/>
            <person name="Yoshinaga Y."/>
            <person name="Zwiers L.-H."/>
            <person name="Turgeon B."/>
            <person name="Goodwin S."/>
            <person name="Spatafora J."/>
            <person name="Crous P."/>
            <person name="Grigoriev I."/>
        </authorList>
    </citation>
    <scope>NUCLEOTIDE SEQUENCE</scope>
    <source>
        <strain evidence="1">CBS 115976</strain>
    </source>
</reference>
<protein>
    <submittedName>
        <fullName evidence="1">Uncharacterized protein</fullName>
    </submittedName>
</protein>
<dbReference type="EMBL" id="MU004235">
    <property type="protein sequence ID" value="KAF2669579.1"/>
    <property type="molecule type" value="Genomic_DNA"/>
</dbReference>
<proteinExistence type="predicted"/>